<sequence length="178" mass="18579">MVPVRGASAGALCLAALALLTACSGGSGDGTRTGTGRDADADTRGQVPAWKAGVTPAAIGELMHVRIPAEARDRRAAYQNGFQDDGLLLAFTVPTARVDAFVNRLAPEQELTHRAGPLQQSVKPMTPFAHLGLKEPETLADVRSGPVCAPCAGELNSLEVTVHPLDARTSQVYLRGVD</sequence>
<feature type="region of interest" description="Disordered" evidence="1">
    <location>
        <begin position="27"/>
        <end position="48"/>
    </location>
</feature>
<evidence type="ECO:0000256" key="1">
    <source>
        <dbReference type="SAM" id="MobiDB-lite"/>
    </source>
</evidence>
<dbReference type="PROSITE" id="PS51257">
    <property type="entry name" value="PROKAR_LIPOPROTEIN"/>
    <property type="match status" value="1"/>
</dbReference>
<gene>
    <name evidence="3" type="ORF">ACEG43_25000</name>
</gene>
<evidence type="ECO:0000256" key="2">
    <source>
        <dbReference type="SAM" id="SignalP"/>
    </source>
</evidence>
<dbReference type="EMBL" id="JBGOSP010000012">
    <property type="protein sequence ID" value="MFA3839399.1"/>
    <property type="molecule type" value="Genomic_DNA"/>
</dbReference>
<evidence type="ECO:0000313" key="4">
    <source>
        <dbReference type="Proteomes" id="UP001571476"/>
    </source>
</evidence>
<evidence type="ECO:0008006" key="5">
    <source>
        <dbReference type="Google" id="ProtNLM"/>
    </source>
</evidence>
<organism evidence="3 4">
    <name type="scientific">Streptomyces aureus</name>
    <dbReference type="NCBI Taxonomy" id="193461"/>
    <lineage>
        <taxon>Bacteria</taxon>
        <taxon>Bacillati</taxon>
        <taxon>Actinomycetota</taxon>
        <taxon>Actinomycetes</taxon>
        <taxon>Kitasatosporales</taxon>
        <taxon>Streptomycetaceae</taxon>
        <taxon>Streptomyces</taxon>
    </lineage>
</organism>
<proteinExistence type="predicted"/>
<name>A0ABV4SQ56_9ACTN</name>
<feature type="chain" id="PRO_5046004536" description="Lipoprotein" evidence="2">
    <location>
        <begin position="25"/>
        <end position="178"/>
    </location>
</feature>
<keyword evidence="2" id="KW-0732">Signal</keyword>
<accession>A0ABV4SQ56</accession>
<keyword evidence="4" id="KW-1185">Reference proteome</keyword>
<dbReference type="RefSeq" id="WP_372564219.1">
    <property type="nucleotide sequence ID" value="NZ_JBGOSP010000012.1"/>
</dbReference>
<comment type="caution">
    <text evidence="3">The sequence shown here is derived from an EMBL/GenBank/DDBJ whole genome shotgun (WGS) entry which is preliminary data.</text>
</comment>
<feature type="signal peptide" evidence="2">
    <location>
        <begin position="1"/>
        <end position="24"/>
    </location>
</feature>
<evidence type="ECO:0000313" key="3">
    <source>
        <dbReference type="EMBL" id="MFA3839399.1"/>
    </source>
</evidence>
<reference evidence="3 4" key="1">
    <citation type="submission" date="2024-08" db="EMBL/GenBank/DDBJ databases">
        <title>Genome sequence of Streptomyces aureus CACIA-1.46HGO.</title>
        <authorList>
            <person name="Evangelista-Martinez Z."/>
        </authorList>
    </citation>
    <scope>NUCLEOTIDE SEQUENCE [LARGE SCALE GENOMIC DNA]</scope>
    <source>
        <strain evidence="3 4">CACIA-1.46HGO</strain>
    </source>
</reference>
<protein>
    <recommendedName>
        <fullName evidence="5">Lipoprotein</fullName>
    </recommendedName>
</protein>
<dbReference type="Proteomes" id="UP001571476">
    <property type="component" value="Unassembled WGS sequence"/>
</dbReference>